<feature type="compositionally biased region" description="Polar residues" evidence="1">
    <location>
        <begin position="64"/>
        <end position="80"/>
    </location>
</feature>
<dbReference type="InParanoid" id="A0A2T3A3P8"/>
<feature type="chain" id="PRO_5015625437" evidence="2">
    <location>
        <begin position="26"/>
        <end position="194"/>
    </location>
</feature>
<feature type="compositionally biased region" description="Low complexity" evidence="1">
    <location>
        <begin position="95"/>
        <end position="105"/>
    </location>
</feature>
<dbReference type="EMBL" id="KZ678483">
    <property type="protein sequence ID" value="PSR82239.1"/>
    <property type="molecule type" value="Genomic_DNA"/>
</dbReference>
<name>A0A2T3A3P8_9PEZI</name>
<organism evidence="3 4">
    <name type="scientific">Coniella lustricola</name>
    <dbReference type="NCBI Taxonomy" id="2025994"/>
    <lineage>
        <taxon>Eukaryota</taxon>
        <taxon>Fungi</taxon>
        <taxon>Dikarya</taxon>
        <taxon>Ascomycota</taxon>
        <taxon>Pezizomycotina</taxon>
        <taxon>Sordariomycetes</taxon>
        <taxon>Sordariomycetidae</taxon>
        <taxon>Diaporthales</taxon>
        <taxon>Schizoparmaceae</taxon>
        <taxon>Coniella</taxon>
    </lineage>
</organism>
<accession>A0A2T3A3P8</accession>
<dbReference type="AlphaFoldDB" id="A0A2T3A3P8"/>
<sequence length="194" mass="21613">MSPRVGSIFSSLFLHFSSFCPFGSTYVAEVSRIPLCFIPFCRTLQPPLPSQQISQFAYPKSCSIHQNLPNKRNTRNINHNPQPHPPKCKHPQPSPAAFCSSSSASPAPPHSLGRRLPPPAQPRRPSTHTRTARRPRRLAWTAVATLWATTSPARTASRSSSPARATATLTARRHRAATTEWQLMLEVIRYDEGR</sequence>
<evidence type="ECO:0000313" key="4">
    <source>
        <dbReference type="Proteomes" id="UP000241462"/>
    </source>
</evidence>
<feature type="region of interest" description="Disordered" evidence="1">
    <location>
        <begin position="64"/>
        <end position="137"/>
    </location>
</feature>
<feature type="compositionally biased region" description="Basic residues" evidence="1">
    <location>
        <begin position="125"/>
        <end position="137"/>
    </location>
</feature>
<evidence type="ECO:0000313" key="3">
    <source>
        <dbReference type="EMBL" id="PSR82239.1"/>
    </source>
</evidence>
<evidence type="ECO:0000256" key="1">
    <source>
        <dbReference type="SAM" id="MobiDB-lite"/>
    </source>
</evidence>
<reference evidence="3 4" key="1">
    <citation type="journal article" date="2018" name="Mycol. Prog.">
        <title>Coniella lustricola, a new species from submerged detritus.</title>
        <authorList>
            <person name="Raudabaugh D.B."/>
            <person name="Iturriaga T."/>
            <person name="Carver A."/>
            <person name="Mondo S."/>
            <person name="Pangilinan J."/>
            <person name="Lipzen A."/>
            <person name="He G."/>
            <person name="Amirebrahimi M."/>
            <person name="Grigoriev I.V."/>
            <person name="Miller A.N."/>
        </authorList>
    </citation>
    <scope>NUCLEOTIDE SEQUENCE [LARGE SCALE GENOMIC DNA]</scope>
    <source>
        <strain evidence="3 4">B22-T-1</strain>
    </source>
</reference>
<gene>
    <name evidence="3" type="ORF">BD289DRAFT_21772</name>
</gene>
<proteinExistence type="predicted"/>
<dbReference type="Proteomes" id="UP000241462">
    <property type="component" value="Unassembled WGS sequence"/>
</dbReference>
<evidence type="ECO:0000256" key="2">
    <source>
        <dbReference type="SAM" id="SignalP"/>
    </source>
</evidence>
<keyword evidence="2" id="KW-0732">Signal</keyword>
<keyword evidence="4" id="KW-1185">Reference proteome</keyword>
<feature type="signal peptide" evidence="2">
    <location>
        <begin position="1"/>
        <end position="25"/>
    </location>
</feature>
<protein>
    <submittedName>
        <fullName evidence="3">Uncharacterized protein</fullName>
    </submittedName>
</protein>